<gene>
    <name evidence="2" type="ORF">SLEP1_g56934</name>
</gene>
<evidence type="ECO:0000256" key="1">
    <source>
        <dbReference type="SAM" id="Phobius"/>
    </source>
</evidence>
<keyword evidence="1" id="KW-1133">Transmembrane helix</keyword>
<protein>
    <submittedName>
        <fullName evidence="2">Uncharacterized protein</fullName>
    </submittedName>
</protein>
<keyword evidence="3" id="KW-1185">Reference proteome</keyword>
<dbReference type="Proteomes" id="UP001054252">
    <property type="component" value="Unassembled WGS sequence"/>
</dbReference>
<comment type="caution">
    <text evidence="2">The sequence shown here is derived from an EMBL/GenBank/DDBJ whole genome shotgun (WGS) entry which is preliminary data.</text>
</comment>
<evidence type="ECO:0000313" key="3">
    <source>
        <dbReference type="Proteomes" id="UP001054252"/>
    </source>
</evidence>
<keyword evidence="1" id="KW-0812">Transmembrane</keyword>
<name>A0AAV5ML23_9ROSI</name>
<sequence>MWIVSYELSKLWALCICGIFSQVYSIYFAPSSGT</sequence>
<accession>A0AAV5ML23</accession>
<reference evidence="2 3" key="1">
    <citation type="journal article" date="2021" name="Commun. Biol.">
        <title>The genome of Shorea leprosula (Dipterocarpaceae) highlights the ecological relevance of drought in aseasonal tropical rainforests.</title>
        <authorList>
            <person name="Ng K.K.S."/>
            <person name="Kobayashi M.J."/>
            <person name="Fawcett J.A."/>
            <person name="Hatakeyama M."/>
            <person name="Paape T."/>
            <person name="Ng C.H."/>
            <person name="Ang C.C."/>
            <person name="Tnah L.H."/>
            <person name="Lee C.T."/>
            <person name="Nishiyama T."/>
            <person name="Sese J."/>
            <person name="O'Brien M.J."/>
            <person name="Copetti D."/>
            <person name="Mohd Noor M.I."/>
            <person name="Ong R.C."/>
            <person name="Putra M."/>
            <person name="Sireger I.Z."/>
            <person name="Indrioko S."/>
            <person name="Kosugi Y."/>
            <person name="Izuno A."/>
            <person name="Isagi Y."/>
            <person name="Lee S.L."/>
            <person name="Shimizu K.K."/>
        </authorList>
    </citation>
    <scope>NUCLEOTIDE SEQUENCE [LARGE SCALE GENOMIC DNA]</scope>
    <source>
        <strain evidence="2">214</strain>
    </source>
</reference>
<dbReference type="AlphaFoldDB" id="A0AAV5ML23"/>
<dbReference type="EMBL" id="BPVZ01000349">
    <property type="protein sequence ID" value="GKV50222.1"/>
    <property type="molecule type" value="Genomic_DNA"/>
</dbReference>
<keyword evidence="1" id="KW-0472">Membrane</keyword>
<feature type="transmembrane region" description="Helical" evidence="1">
    <location>
        <begin position="12"/>
        <end position="29"/>
    </location>
</feature>
<proteinExistence type="predicted"/>
<organism evidence="2 3">
    <name type="scientific">Rubroshorea leprosula</name>
    <dbReference type="NCBI Taxonomy" id="152421"/>
    <lineage>
        <taxon>Eukaryota</taxon>
        <taxon>Viridiplantae</taxon>
        <taxon>Streptophyta</taxon>
        <taxon>Embryophyta</taxon>
        <taxon>Tracheophyta</taxon>
        <taxon>Spermatophyta</taxon>
        <taxon>Magnoliopsida</taxon>
        <taxon>eudicotyledons</taxon>
        <taxon>Gunneridae</taxon>
        <taxon>Pentapetalae</taxon>
        <taxon>rosids</taxon>
        <taxon>malvids</taxon>
        <taxon>Malvales</taxon>
        <taxon>Dipterocarpaceae</taxon>
        <taxon>Rubroshorea</taxon>
    </lineage>
</organism>
<evidence type="ECO:0000313" key="2">
    <source>
        <dbReference type="EMBL" id="GKV50222.1"/>
    </source>
</evidence>